<evidence type="ECO:0000256" key="5">
    <source>
        <dbReference type="ARBA" id="ARBA00022692"/>
    </source>
</evidence>
<evidence type="ECO:0000256" key="7">
    <source>
        <dbReference type="ARBA" id="ARBA00023136"/>
    </source>
</evidence>
<keyword evidence="4" id="KW-1003">Cell membrane</keyword>
<keyword evidence="11" id="KW-1185">Reference proteome</keyword>
<feature type="transmembrane region" description="Helical" evidence="8">
    <location>
        <begin position="357"/>
        <end position="377"/>
    </location>
</feature>
<keyword evidence="7 8" id="KW-0472">Membrane</keyword>
<accession>A0ABP7HQS5</accession>
<dbReference type="PROSITE" id="PS51012">
    <property type="entry name" value="ABC_TM2"/>
    <property type="match status" value="1"/>
</dbReference>
<feature type="transmembrane region" description="Helical" evidence="8">
    <location>
        <begin position="20"/>
        <end position="39"/>
    </location>
</feature>
<name>A0ABP7HQS5_9PSEU</name>
<comment type="subcellular location">
    <subcellularLocation>
        <location evidence="1">Cell membrane</location>
        <topology evidence="1">Multi-pass membrane protein</topology>
    </subcellularLocation>
</comment>
<feature type="transmembrane region" description="Helical" evidence="8">
    <location>
        <begin position="194"/>
        <end position="214"/>
    </location>
</feature>
<keyword evidence="5 8" id="KW-0812">Transmembrane</keyword>
<evidence type="ECO:0000313" key="11">
    <source>
        <dbReference type="Proteomes" id="UP001501624"/>
    </source>
</evidence>
<evidence type="ECO:0000313" key="10">
    <source>
        <dbReference type="EMBL" id="GAA3795282.1"/>
    </source>
</evidence>
<comment type="caution">
    <text evidence="10">The sequence shown here is derived from an EMBL/GenBank/DDBJ whole genome shotgun (WGS) entry which is preliminary data.</text>
</comment>
<reference evidence="11" key="1">
    <citation type="journal article" date="2019" name="Int. J. Syst. Evol. Microbiol.">
        <title>The Global Catalogue of Microorganisms (GCM) 10K type strain sequencing project: providing services to taxonomists for standard genome sequencing and annotation.</title>
        <authorList>
            <consortium name="The Broad Institute Genomics Platform"/>
            <consortium name="The Broad Institute Genome Sequencing Center for Infectious Disease"/>
            <person name="Wu L."/>
            <person name="Ma J."/>
        </authorList>
    </citation>
    <scope>NUCLEOTIDE SEQUENCE [LARGE SCALE GENOMIC DNA]</scope>
    <source>
        <strain evidence="11">JCM 17017</strain>
    </source>
</reference>
<evidence type="ECO:0000256" key="8">
    <source>
        <dbReference type="SAM" id="Phobius"/>
    </source>
</evidence>
<dbReference type="PANTHER" id="PTHR30294">
    <property type="entry name" value="MEMBRANE COMPONENT OF ABC TRANSPORTER YHHJ-RELATED"/>
    <property type="match status" value="1"/>
</dbReference>
<feature type="transmembrane region" description="Helical" evidence="8">
    <location>
        <begin position="235"/>
        <end position="264"/>
    </location>
</feature>
<evidence type="ECO:0000256" key="2">
    <source>
        <dbReference type="ARBA" id="ARBA00007783"/>
    </source>
</evidence>
<dbReference type="Proteomes" id="UP001501624">
    <property type="component" value="Unassembled WGS sequence"/>
</dbReference>
<evidence type="ECO:0000256" key="3">
    <source>
        <dbReference type="ARBA" id="ARBA00022448"/>
    </source>
</evidence>
<gene>
    <name evidence="10" type="ORF">GCM10022380_10350</name>
</gene>
<evidence type="ECO:0000259" key="9">
    <source>
        <dbReference type="PROSITE" id="PS51012"/>
    </source>
</evidence>
<feature type="transmembrane region" description="Helical" evidence="8">
    <location>
        <begin position="302"/>
        <end position="321"/>
    </location>
</feature>
<keyword evidence="3" id="KW-0813">Transport</keyword>
<dbReference type="Gene3D" id="3.40.1710.10">
    <property type="entry name" value="abc type-2 transporter like domain"/>
    <property type="match status" value="1"/>
</dbReference>
<dbReference type="InterPro" id="IPR051449">
    <property type="entry name" value="ABC-2_transporter_component"/>
</dbReference>
<organism evidence="10 11">
    <name type="scientific">Amycolatopsis tucumanensis</name>
    <dbReference type="NCBI Taxonomy" id="401106"/>
    <lineage>
        <taxon>Bacteria</taxon>
        <taxon>Bacillati</taxon>
        <taxon>Actinomycetota</taxon>
        <taxon>Actinomycetes</taxon>
        <taxon>Pseudonocardiales</taxon>
        <taxon>Pseudonocardiaceae</taxon>
        <taxon>Amycolatopsis</taxon>
    </lineage>
</organism>
<protein>
    <submittedName>
        <fullName evidence="10">ABC transporter permease</fullName>
    </submittedName>
</protein>
<feature type="transmembrane region" description="Helical" evidence="8">
    <location>
        <begin position="270"/>
        <end position="290"/>
    </location>
</feature>
<dbReference type="Pfam" id="PF12698">
    <property type="entry name" value="ABC2_membrane_3"/>
    <property type="match status" value="1"/>
</dbReference>
<evidence type="ECO:0000256" key="4">
    <source>
        <dbReference type="ARBA" id="ARBA00022475"/>
    </source>
</evidence>
<dbReference type="InterPro" id="IPR047817">
    <property type="entry name" value="ABC2_TM_bact-type"/>
</dbReference>
<proteinExistence type="inferred from homology"/>
<keyword evidence="6 8" id="KW-1133">Transmembrane helix</keyword>
<dbReference type="InterPro" id="IPR013525">
    <property type="entry name" value="ABC2_TM"/>
</dbReference>
<dbReference type="PANTHER" id="PTHR30294:SF38">
    <property type="entry name" value="TRANSPORT PERMEASE PROTEIN"/>
    <property type="match status" value="1"/>
</dbReference>
<evidence type="ECO:0000256" key="1">
    <source>
        <dbReference type="ARBA" id="ARBA00004651"/>
    </source>
</evidence>
<dbReference type="RefSeq" id="WP_237334584.1">
    <property type="nucleotide sequence ID" value="NZ_BAABCM010000001.1"/>
</dbReference>
<comment type="similarity">
    <text evidence="2">Belongs to the ABC-2 integral membrane protein family.</text>
</comment>
<evidence type="ECO:0000256" key="6">
    <source>
        <dbReference type="ARBA" id="ARBA00022989"/>
    </source>
</evidence>
<sequence length="384" mass="39121">MTALLFTGVALRRLARDRVAMFFIVLLPLVVILIVGATIRGQDSFRIGVVEPGTPLAAGLSRALDTSPALETRTYSDEDAATAALRRNQVDAVLVLPDGFDERLLSGAPVELPLLSTGSAGTTQGAWSAVSAVVADHAALVQAAGFAAERTGTDPARWLPLAGSLAAMGDRITVRTESAGGAPDERAGGFTGSAPTMLVLFVFVNTLAAGAAVIETRKLGVYSRSLAAPVRPREIVFGEALGYVVLALGQSALIIGASAALFGVSWGDPVAALLLTGLWAVVGAGAGILSGTLFRTSEQASAIGPAIGIAFGMLGGCMWPLEIVPPALRAVGHVTPHAWAVDAWTTVLSRGGGVADIAGQLAVLAGFAAVLVGAASWRMARKLA</sequence>
<feature type="domain" description="ABC transmembrane type-2" evidence="9">
    <location>
        <begin position="159"/>
        <end position="382"/>
    </location>
</feature>
<dbReference type="EMBL" id="BAABCM010000001">
    <property type="protein sequence ID" value="GAA3795282.1"/>
    <property type="molecule type" value="Genomic_DNA"/>
</dbReference>